<comment type="caution">
    <text evidence="2">The sequence shown here is derived from an EMBL/GenBank/DDBJ whole genome shotgun (WGS) entry which is preliminary data.</text>
</comment>
<dbReference type="Proteomes" id="UP000324222">
    <property type="component" value="Unassembled WGS sequence"/>
</dbReference>
<dbReference type="EMBL" id="VSRR010001369">
    <property type="protein sequence ID" value="MPC24740.1"/>
    <property type="molecule type" value="Genomic_DNA"/>
</dbReference>
<reference evidence="2 3" key="1">
    <citation type="submission" date="2019-05" db="EMBL/GenBank/DDBJ databases">
        <title>Another draft genome of Portunus trituberculatus and its Hox gene families provides insights of decapod evolution.</title>
        <authorList>
            <person name="Jeong J.-H."/>
            <person name="Song I."/>
            <person name="Kim S."/>
            <person name="Choi T."/>
            <person name="Kim D."/>
            <person name="Ryu S."/>
            <person name="Kim W."/>
        </authorList>
    </citation>
    <scope>NUCLEOTIDE SEQUENCE [LARGE SCALE GENOMIC DNA]</scope>
    <source>
        <tissue evidence="2">Muscle</tissue>
    </source>
</reference>
<keyword evidence="3" id="KW-1185">Reference proteome</keyword>
<evidence type="ECO:0000313" key="2">
    <source>
        <dbReference type="EMBL" id="MPC24740.1"/>
    </source>
</evidence>
<proteinExistence type="predicted"/>
<evidence type="ECO:0000313" key="3">
    <source>
        <dbReference type="Proteomes" id="UP000324222"/>
    </source>
</evidence>
<gene>
    <name evidence="2" type="ORF">E2C01_017834</name>
</gene>
<feature type="region of interest" description="Disordered" evidence="1">
    <location>
        <begin position="1"/>
        <end position="23"/>
    </location>
</feature>
<protein>
    <submittedName>
        <fullName evidence="2">Uncharacterized protein</fullName>
    </submittedName>
</protein>
<sequence>MLRSRLSIHPDQGSIDRVDKTRRKRRYRLQHKMVSHQRLAVLGRCQCLKVATATPYYALYQKLQVDRASN</sequence>
<name>A0A5B7DTH8_PORTR</name>
<dbReference type="AlphaFoldDB" id="A0A5B7DTH8"/>
<organism evidence="2 3">
    <name type="scientific">Portunus trituberculatus</name>
    <name type="common">Swimming crab</name>
    <name type="synonym">Neptunus trituberculatus</name>
    <dbReference type="NCBI Taxonomy" id="210409"/>
    <lineage>
        <taxon>Eukaryota</taxon>
        <taxon>Metazoa</taxon>
        <taxon>Ecdysozoa</taxon>
        <taxon>Arthropoda</taxon>
        <taxon>Crustacea</taxon>
        <taxon>Multicrustacea</taxon>
        <taxon>Malacostraca</taxon>
        <taxon>Eumalacostraca</taxon>
        <taxon>Eucarida</taxon>
        <taxon>Decapoda</taxon>
        <taxon>Pleocyemata</taxon>
        <taxon>Brachyura</taxon>
        <taxon>Eubrachyura</taxon>
        <taxon>Portunoidea</taxon>
        <taxon>Portunidae</taxon>
        <taxon>Portuninae</taxon>
        <taxon>Portunus</taxon>
    </lineage>
</organism>
<accession>A0A5B7DTH8</accession>
<evidence type="ECO:0000256" key="1">
    <source>
        <dbReference type="SAM" id="MobiDB-lite"/>
    </source>
</evidence>